<dbReference type="SUPFAM" id="SSF53067">
    <property type="entry name" value="Actin-like ATPase domain"/>
    <property type="match status" value="1"/>
</dbReference>
<name>A0A931FZH6_9ACTN</name>
<keyword evidence="2" id="KW-1185">Reference proteome</keyword>
<reference evidence="1" key="1">
    <citation type="submission" date="2020-11" db="EMBL/GenBank/DDBJ databases">
        <title>Isolation and identification of active actinomycetes.</title>
        <authorList>
            <person name="Sun X."/>
        </authorList>
    </citation>
    <scope>NUCLEOTIDE SEQUENCE</scope>
    <source>
        <strain evidence="1">NEAU-A11</strain>
    </source>
</reference>
<organism evidence="1 2">
    <name type="scientific">Actinoplanes aureus</name>
    <dbReference type="NCBI Taxonomy" id="2792083"/>
    <lineage>
        <taxon>Bacteria</taxon>
        <taxon>Bacillati</taxon>
        <taxon>Actinomycetota</taxon>
        <taxon>Actinomycetes</taxon>
        <taxon>Micromonosporales</taxon>
        <taxon>Micromonosporaceae</taxon>
        <taxon>Actinoplanes</taxon>
    </lineage>
</organism>
<dbReference type="InterPro" id="IPR056546">
    <property type="entry name" value="MreB_MamK-like"/>
</dbReference>
<dbReference type="EMBL" id="JADQTO010000012">
    <property type="protein sequence ID" value="MBG0564777.1"/>
    <property type="molecule type" value="Genomic_DNA"/>
</dbReference>
<gene>
    <name evidence="1" type="ORF">I4J89_25330</name>
</gene>
<evidence type="ECO:0000313" key="1">
    <source>
        <dbReference type="EMBL" id="MBG0564777.1"/>
    </source>
</evidence>
<protein>
    <submittedName>
        <fullName evidence="1">Rod shape-determining protein</fullName>
    </submittedName>
</protein>
<dbReference type="Gene3D" id="3.30.420.40">
    <property type="match status" value="1"/>
</dbReference>
<comment type="caution">
    <text evidence="1">The sequence shown here is derived from an EMBL/GenBank/DDBJ whole genome shotgun (WGS) entry which is preliminary data.</text>
</comment>
<evidence type="ECO:0000313" key="2">
    <source>
        <dbReference type="Proteomes" id="UP000598146"/>
    </source>
</evidence>
<sequence length="241" mass="24874">MPALAVDLGSATVGMWAAHHGTVSGPSHDALASTGRPVRRGRVIDVEACVTLLTQMARRYAQPVPASDVVVACRPVLTSESEQSLLRTVLEAAFSPTRLLFIDTVRAAAIGSGATAGALLIADIGAELTETALLSHGRVVAARRAELGTRDLDRGAPVELLSDVIVRHIEDLHTERAAADLAAAKARGLLLVGDGALHPALSSALSLASRLRVHRAAAPRTAALNGAGLAAMSALRHPARS</sequence>
<dbReference type="RefSeq" id="WP_196416554.1">
    <property type="nucleotide sequence ID" value="NZ_JADQTO010000012.1"/>
</dbReference>
<accession>A0A931FZH6</accession>
<proteinExistence type="predicted"/>
<dbReference type="Pfam" id="PF06723">
    <property type="entry name" value="MreB_Mbl"/>
    <property type="match status" value="1"/>
</dbReference>
<dbReference type="InterPro" id="IPR043129">
    <property type="entry name" value="ATPase_NBD"/>
</dbReference>
<dbReference type="AlphaFoldDB" id="A0A931FZH6"/>
<dbReference type="Proteomes" id="UP000598146">
    <property type="component" value="Unassembled WGS sequence"/>
</dbReference>